<dbReference type="PANTHER" id="PTHR33119:SF1">
    <property type="entry name" value="FE2OG DIOXYGENASE DOMAIN-CONTAINING PROTEIN"/>
    <property type="match status" value="1"/>
</dbReference>
<proteinExistence type="predicted"/>
<protein>
    <recommendedName>
        <fullName evidence="1">DUF4246 domain-containing protein</fullName>
    </recommendedName>
</protein>
<dbReference type="InterPro" id="IPR049192">
    <property type="entry name" value="DUF4246_C"/>
</dbReference>
<sequence length="503" mass="57782">MSLHFAPAGLPGYSLPLDYEPTYDIFPNALSPRHIEDGYFGMTVGDSVSTSIDPYFGQVFDDEITTKWRKEVANGKQDITPKMMDWILEELRWKAGYLAKHRAIMVFDTGVVVSDMAIATELQQELRDAVGALEMKSKKDFHPGSEDKVVDLVHPSLLPVIYGRSRILTNRLMDLDNCLNYVGEDQLIPIPPKPSSLAWYSPFSRKFQCMPCDIEFPGDSGCRIVSYINTLHPKKNRPLYEVLEKIVAQTIPLWDITLSNVKNDKLRIDPGRVSYDPSSPGSTSWSDWEENRDIVQPEPGDFDPKKVIVKLSNIELTPEKPEYHGGTWHVEGALNEHICATAIYYYDSKNITESSLAFRQRIFYDDVFDFLDYEQNYHEFLQRIFGMAQDVESRGRLLTFPNMLQHCVSPFGLADTSKPGHRKILALFLSEEWWEEKRDAIFIVLPKRLPRELQDMVMENVDVGHITMNEACQYRLELMEERTAKTAEANKDFEIGDFNLCEH</sequence>
<evidence type="ECO:0000259" key="1">
    <source>
        <dbReference type="Pfam" id="PF14033"/>
    </source>
</evidence>
<dbReference type="EMBL" id="JBFXLU010000025">
    <property type="protein sequence ID" value="KAL2852411.1"/>
    <property type="molecule type" value="Genomic_DNA"/>
</dbReference>
<accession>A0ABR4KJG8</accession>
<organism evidence="2 3">
    <name type="scientific">Aspergillus pseudoustus</name>
    <dbReference type="NCBI Taxonomy" id="1810923"/>
    <lineage>
        <taxon>Eukaryota</taxon>
        <taxon>Fungi</taxon>
        <taxon>Dikarya</taxon>
        <taxon>Ascomycota</taxon>
        <taxon>Pezizomycotina</taxon>
        <taxon>Eurotiomycetes</taxon>
        <taxon>Eurotiomycetidae</taxon>
        <taxon>Eurotiales</taxon>
        <taxon>Aspergillaceae</taxon>
        <taxon>Aspergillus</taxon>
        <taxon>Aspergillus subgen. Nidulantes</taxon>
    </lineage>
</organism>
<evidence type="ECO:0000313" key="3">
    <source>
        <dbReference type="Proteomes" id="UP001610446"/>
    </source>
</evidence>
<dbReference type="InterPro" id="IPR025340">
    <property type="entry name" value="DUF4246"/>
</dbReference>
<keyword evidence="3" id="KW-1185">Reference proteome</keyword>
<reference evidence="2 3" key="1">
    <citation type="submission" date="2024-07" db="EMBL/GenBank/DDBJ databases">
        <title>Section-level genome sequencing and comparative genomics of Aspergillus sections Usti and Cavernicolus.</title>
        <authorList>
            <consortium name="Lawrence Berkeley National Laboratory"/>
            <person name="Nybo J.L."/>
            <person name="Vesth T.C."/>
            <person name="Theobald S."/>
            <person name="Frisvad J.C."/>
            <person name="Larsen T.O."/>
            <person name="Kjaerboelling I."/>
            <person name="Rothschild-Mancinelli K."/>
            <person name="Lyhne E.K."/>
            <person name="Kogle M.E."/>
            <person name="Barry K."/>
            <person name="Clum A."/>
            <person name="Na H."/>
            <person name="Ledsgaard L."/>
            <person name="Lin J."/>
            <person name="Lipzen A."/>
            <person name="Kuo A."/>
            <person name="Riley R."/>
            <person name="Mondo S."/>
            <person name="Labutti K."/>
            <person name="Haridas S."/>
            <person name="Pangalinan J."/>
            <person name="Salamov A.A."/>
            <person name="Simmons B.A."/>
            <person name="Magnuson J.K."/>
            <person name="Chen J."/>
            <person name="Drula E."/>
            <person name="Henrissat B."/>
            <person name="Wiebenga A."/>
            <person name="Lubbers R.J."/>
            <person name="Gomes A.C."/>
            <person name="Makela M.R."/>
            <person name="Stajich J."/>
            <person name="Grigoriev I.V."/>
            <person name="Mortensen U.H."/>
            <person name="De Vries R.P."/>
            <person name="Baker S.E."/>
            <person name="Andersen M.R."/>
        </authorList>
    </citation>
    <scope>NUCLEOTIDE SEQUENCE [LARGE SCALE GENOMIC DNA]</scope>
    <source>
        <strain evidence="2 3">CBS 123904</strain>
    </source>
</reference>
<dbReference type="Proteomes" id="UP001610446">
    <property type="component" value="Unassembled WGS sequence"/>
</dbReference>
<comment type="caution">
    <text evidence="2">The sequence shown here is derived from an EMBL/GenBank/DDBJ whole genome shotgun (WGS) entry which is preliminary data.</text>
</comment>
<feature type="domain" description="DUF4246" evidence="1">
    <location>
        <begin position="82"/>
        <end position="429"/>
    </location>
</feature>
<gene>
    <name evidence="2" type="ORF">BJY01DRAFT_259970</name>
</gene>
<name>A0ABR4KJG8_9EURO</name>
<dbReference type="Pfam" id="PF14033">
    <property type="entry name" value="DUF4246"/>
    <property type="match status" value="1"/>
</dbReference>
<dbReference type="PANTHER" id="PTHR33119">
    <property type="entry name" value="IFI3P"/>
    <property type="match status" value="1"/>
</dbReference>
<evidence type="ECO:0000313" key="2">
    <source>
        <dbReference type="EMBL" id="KAL2852411.1"/>
    </source>
</evidence>